<dbReference type="GeneID" id="91484306"/>
<evidence type="ECO:0000313" key="7">
    <source>
        <dbReference type="EMBL" id="ADH67133.1"/>
    </source>
</evidence>
<dbReference type="Gene3D" id="1.10.10.60">
    <property type="entry name" value="Homeodomain-like"/>
    <property type="match status" value="1"/>
</dbReference>
<dbReference type="GO" id="GO:0045892">
    <property type="term" value="P:negative regulation of DNA-templated transcription"/>
    <property type="evidence" value="ECO:0007669"/>
    <property type="project" value="InterPro"/>
</dbReference>
<evidence type="ECO:0000259" key="6">
    <source>
        <dbReference type="PROSITE" id="PS50977"/>
    </source>
</evidence>
<dbReference type="KEGG" id="nda:Ndas_1704"/>
<dbReference type="InterPro" id="IPR001647">
    <property type="entry name" value="HTH_TetR"/>
</dbReference>
<dbReference type="Pfam" id="PF00440">
    <property type="entry name" value="TetR_N"/>
    <property type="match status" value="1"/>
</dbReference>
<name>D7B4U3_NOCDD</name>
<dbReference type="PANTHER" id="PTHR30055:SF151">
    <property type="entry name" value="TRANSCRIPTIONAL REGULATORY PROTEIN"/>
    <property type="match status" value="1"/>
</dbReference>
<keyword evidence="3 5" id="KW-0238">DNA-binding</keyword>
<proteinExistence type="predicted"/>
<dbReference type="HOGENOM" id="CLU_069543_3_1_11"/>
<protein>
    <submittedName>
        <fullName evidence="7">Transcriptional regulator, TetR family</fullName>
    </submittedName>
</protein>
<dbReference type="EMBL" id="CP002040">
    <property type="protein sequence ID" value="ADH67133.1"/>
    <property type="molecule type" value="Genomic_DNA"/>
</dbReference>
<dbReference type="Proteomes" id="UP000002219">
    <property type="component" value="Chromosome 1"/>
</dbReference>
<evidence type="ECO:0000256" key="3">
    <source>
        <dbReference type="ARBA" id="ARBA00023125"/>
    </source>
</evidence>
<accession>D7B4U3</accession>
<dbReference type="InterPro" id="IPR036271">
    <property type="entry name" value="Tet_transcr_reg_TetR-rel_C_sf"/>
</dbReference>
<dbReference type="PROSITE" id="PS50977">
    <property type="entry name" value="HTH_TETR_2"/>
    <property type="match status" value="1"/>
</dbReference>
<dbReference type="InterPro" id="IPR050109">
    <property type="entry name" value="HTH-type_TetR-like_transc_reg"/>
</dbReference>
<dbReference type="InterPro" id="IPR004111">
    <property type="entry name" value="Repressor_TetR_C"/>
</dbReference>
<keyword evidence="1" id="KW-0678">Repressor</keyword>
<keyword evidence="2" id="KW-0805">Transcription regulation</keyword>
<dbReference type="Gene3D" id="1.10.357.10">
    <property type="entry name" value="Tetracycline Repressor, domain 2"/>
    <property type="match status" value="1"/>
</dbReference>
<sequence length="204" mass="21739">MSQTRVQGKHAGLSRRQVLRTAVGLVDAEGVAALSMRRLARELGVEAMTLYHHVRNKEALEDAIVEHVLAESIREPQASDSWQEAITGYALDVHRGLLAHPGVATLFATRPALTSRNLRELEGLLRILTAAGFAAGTALTIVHVTASSVLGQHLTKQGENSGDPVPGSADLPLVNKALEAGLPGVDARMRFTLTALVTGYESLL</sequence>
<dbReference type="GO" id="GO:0000976">
    <property type="term" value="F:transcription cis-regulatory region binding"/>
    <property type="evidence" value="ECO:0007669"/>
    <property type="project" value="TreeGrafter"/>
</dbReference>
<dbReference type="OrthoDB" id="329481at2"/>
<dbReference type="InterPro" id="IPR003012">
    <property type="entry name" value="Tet_transcr_reg_TetR"/>
</dbReference>
<reference evidence="7 8" key="1">
    <citation type="journal article" date="2010" name="Stand. Genomic Sci.">
        <title>Complete genome sequence of Nocardiopsis dassonvillei type strain (IMRU 509).</title>
        <authorList>
            <person name="Sun H."/>
            <person name="Lapidus A."/>
            <person name="Nolan M."/>
            <person name="Lucas S."/>
            <person name="Del Rio T.G."/>
            <person name="Tice H."/>
            <person name="Cheng J.F."/>
            <person name="Tapia R."/>
            <person name="Han C."/>
            <person name="Goodwin L."/>
            <person name="Pitluck S."/>
            <person name="Pagani I."/>
            <person name="Ivanova N."/>
            <person name="Mavromatis K."/>
            <person name="Mikhailova N."/>
            <person name="Pati A."/>
            <person name="Chen A."/>
            <person name="Palaniappan K."/>
            <person name="Land M."/>
            <person name="Hauser L."/>
            <person name="Chang Y.J."/>
            <person name="Jeffries C.D."/>
            <person name="Djao O.D."/>
            <person name="Rohde M."/>
            <person name="Sikorski J."/>
            <person name="Goker M."/>
            <person name="Woyke T."/>
            <person name="Bristow J."/>
            <person name="Eisen J.A."/>
            <person name="Markowitz V."/>
            <person name="Hugenholtz P."/>
            <person name="Kyrpides N.C."/>
            <person name="Klenk H.P."/>
        </authorList>
    </citation>
    <scope>NUCLEOTIDE SEQUENCE [LARGE SCALE GENOMIC DNA]</scope>
    <source>
        <strain evidence="8">ATCC 23218 / DSM 43111 / CIP 107115 / JCM 7437 / KCTC 9190 / NBRC 14626 / NCTC 10488 / NRRL B-5397 / IMRU 509</strain>
    </source>
</reference>
<dbReference type="InterPro" id="IPR009057">
    <property type="entry name" value="Homeodomain-like_sf"/>
</dbReference>
<feature type="DNA-binding region" description="H-T-H motif" evidence="5">
    <location>
        <begin position="35"/>
        <end position="54"/>
    </location>
</feature>
<dbReference type="GO" id="GO:0046677">
    <property type="term" value="P:response to antibiotic"/>
    <property type="evidence" value="ECO:0007669"/>
    <property type="project" value="InterPro"/>
</dbReference>
<evidence type="ECO:0000256" key="2">
    <source>
        <dbReference type="ARBA" id="ARBA00023015"/>
    </source>
</evidence>
<dbReference type="SUPFAM" id="SSF46689">
    <property type="entry name" value="Homeodomain-like"/>
    <property type="match status" value="1"/>
</dbReference>
<dbReference type="AlphaFoldDB" id="D7B4U3"/>
<keyword evidence="8" id="KW-1185">Reference proteome</keyword>
<evidence type="ECO:0000256" key="1">
    <source>
        <dbReference type="ARBA" id="ARBA00022491"/>
    </source>
</evidence>
<feature type="domain" description="HTH tetR-type" evidence="6">
    <location>
        <begin position="12"/>
        <end position="72"/>
    </location>
</feature>
<dbReference type="PANTHER" id="PTHR30055">
    <property type="entry name" value="HTH-TYPE TRANSCRIPTIONAL REGULATOR RUTR"/>
    <property type="match status" value="1"/>
</dbReference>
<evidence type="ECO:0000256" key="4">
    <source>
        <dbReference type="ARBA" id="ARBA00023163"/>
    </source>
</evidence>
<organism evidence="7 8">
    <name type="scientific">Nocardiopsis dassonvillei (strain ATCC 23218 / DSM 43111 / CIP 107115 / JCM 7437 / KCTC 9190 / NBRC 14626 / NCTC 10488 / NRRL B-5397 / IMRU 509)</name>
    <name type="common">Actinomadura dassonvillei</name>
    <dbReference type="NCBI Taxonomy" id="446468"/>
    <lineage>
        <taxon>Bacteria</taxon>
        <taxon>Bacillati</taxon>
        <taxon>Actinomycetota</taxon>
        <taxon>Actinomycetes</taxon>
        <taxon>Streptosporangiales</taxon>
        <taxon>Nocardiopsidaceae</taxon>
        <taxon>Nocardiopsis</taxon>
    </lineage>
</organism>
<gene>
    <name evidence="7" type="ordered locus">Ndas_1704</name>
</gene>
<dbReference type="SUPFAM" id="SSF48498">
    <property type="entry name" value="Tetracyclin repressor-like, C-terminal domain"/>
    <property type="match status" value="1"/>
</dbReference>
<keyword evidence="4" id="KW-0804">Transcription</keyword>
<dbReference type="Pfam" id="PF02909">
    <property type="entry name" value="TetR_C_1"/>
    <property type="match status" value="1"/>
</dbReference>
<evidence type="ECO:0000313" key="8">
    <source>
        <dbReference type="Proteomes" id="UP000002219"/>
    </source>
</evidence>
<dbReference type="STRING" id="446468.Ndas_1704"/>
<dbReference type="eggNOG" id="COG1309">
    <property type="taxonomic scope" value="Bacteria"/>
</dbReference>
<dbReference type="RefSeq" id="WP_013152740.1">
    <property type="nucleotide sequence ID" value="NC_014210.1"/>
</dbReference>
<dbReference type="GO" id="GO:0003700">
    <property type="term" value="F:DNA-binding transcription factor activity"/>
    <property type="evidence" value="ECO:0007669"/>
    <property type="project" value="TreeGrafter"/>
</dbReference>
<dbReference type="PRINTS" id="PR00400">
    <property type="entry name" value="TETREPRESSOR"/>
</dbReference>
<evidence type="ECO:0000256" key="5">
    <source>
        <dbReference type="PROSITE-ProRule" id="PRU00335"/>
    </source>
</evidence>